<comment type="caution">
    <text evidence="2">The sequence shown here is derived from an EMBL/GenBank/DDBJ whole genome shotgun (WGS) entry which is preliminary data.</text>
</comment>
<protein>
    <recommendedName>
        <fullName evidence="1">Rho-GAP domain-containing protein</fullName>
    </recommendedName>
</protein>
<dbReference type="GO" id="GO:0007165">
    <property type="term" value="P:signal transduction"/>
    <property type="evidence" value="ECO:0007669"/>
    <property type="project" value="InterPro"/>
</dbReference>
<keyword evidence="3" id="KW-1185">Reference proteome</keyword>
<dbReference type="InterPro" id="IPR000198">
    <property type="entry name" value="RhoGAP_dom"/>
</dbReference>
<sequence length="106" mass="11949">MGEVFFRRVSYNSKKNKMDFNNLTVCLWPTLCPIELPNDMARFEGIRVEVSEIISALIVNYDRIFQPNHSLSSTLLTTTPHHHHYPASAVIGSPPSHLGAIASRSR</sequence>
<dbReference type="Proteomes" id="UP000192578">
    <property type="component" value="Unassembled WGS sequence"/>
</dbReference>
<dbReference type="EMBL" id="MTYJ01000118">
    <property type="protein sequence ID" value="OQV13678.1"/>
    <property type="molecule type" value="Genomic_DNA"/>
</dbReference>
<dbReference type="SUPFAM" id="SSF48350">
    <property type="entry name" value="GTPase activation domain, GAP"/>
    <property type="match status" value="1"/>
</dbReference>
<accession>A0A1W0WER9</accession>
<dbReference type="Gene3D" id="1.10.555.10">
    <property type="entry name" value="Rho GTPase activation protein"/>
    <property type="match status" value="1"/>
</dbReference>
<dbReference type="PROSITE" id="PS50238">
    <property type="entry name" value="RHOGAP"/>
    <property type="match status" value="1"/>
</dbReference>
<evidence type="ECO:0000313" key="3">
    <source>
        <dbReference type="Proteomes" id="UP000192578"/>
    </source>
</evidence>
<proteinExistence type="predicted"/>
<evidence type="ECO:0000313" key="2">
    <source>
        <dbReference type="EMBL" id="OQV13678.1"/>
    </source>
</evidence>
<dbReference type="AlphaFoldDB" id="A0A1W0WER9"/>
<feature type="domain" description="Rho-GAP" evidence="1">
    <location>
        <begin position="1"/>
        <end position="65"/>
    </location>
</feature>
<reference evidence="3" key="1">
    <citation type="submission" date="2017-01" db="EMBL/GenBank/DDBJ databases">
        <title>Comparative genomics of anhydrobiosis in the tardigrade Hypsibius dujardini.</title>
        <authorList>
            <person name="Yoshida Y."/>
            <person name="Koutsovoulos G."/>
            <person name="Laetsch D."/>
            <person name="Stevens L."/>
            <person name="Kumar S."/>
            <person name="Horikawa D."/>
            <person name="Ishino K."/>
            <person name="Komine S."/>
            <person name="Tomita M."/>
            <person name="Blaxter M."/>
            <person name="Arakawa K."/>
        </authorList>
    </citation>
    <scope>NUCLEOTIDE SEQUENCE [LARGE SCALE GENOMIC DNA]</scope>
    <source>
        <strain evidence="3">Z151</strain>
    </source>
</reference>
<organism evidence="2 3">
    <name type="scientific">Hypsibius exemplaris</name>
    <name type="common">Freshwater tardigrade</name>
    <dbReference type="NCBI Taxonomy" id="2072580"/>
    <lineage>
        <taxon>Eukaryota</taxon>
        <taxon>Metazoa</taxon>
        <taxon>Ecdysozoa</taxon>
        <taxon>Tardigrada</taxon>
        <taxon>Eutardigrada</taxon>
        <taxon>Parachela</taxon>
        <taxon>Hypsibioidea</taxon>
        <taxon>Hypsibiidae</taxon>
        <taxon>Hypsibius</taxon>
    </lineage>
</organism>
<name>A0A1W0WER9_HYPEX</name>
<gene>
    <name evidence="2" type="ORF">BV898_12072</name>
</gene>
<dbReference type="InterPro" id="IPR008936">
    <property type="entry name" value="Rho_GTPase_activation_prot"/>
</dbReference>
<evidence type="ECO:0000259" key="1">
    <source>
        <dbReference type="PROSITE" id="PS50238"/>
    </source>
</evidence>